<evidence type="ECO:0000313" key="9">
    <source>
        <dbReference type="EMBL" id="CEM49173.1"/>
    </source>
</evidence>
<dbReference type="InterPro" id="IPR027109">
    <property type="entry name" value="Swc4/Dmap1"/>
</dbReference>
<organism evidence="9">
    <name type="scientific">Chromera velia CCMP2878</name>
    <dbReference type="NCBI Taxonomy" id="1169474"/>
    <lineage>
        <taxon>Eukaryota</taxon>
        <taxon>Sar</taxon>
        <taxon>Alveolata</taxon>
        <taxon>Colpodellida</taxon>
        <taxon>Chromeraceae</taxon>
        <taxon>Chromera</taxon>
    </lineage>
</organism>
<evidence type="ECO:0000256" key="2">
    <source>
        <dbReference type="ARBA" id="ARBA00022853"/>
    </source>
</evidence>
<dbReference type="GO" id="GO:0006338">
    <property type="term" value="P:chromatin remodeling"/>
    <property type="evidence" value="ECO:0007669"/>
    <property type="project" value="InterPro"/>
</dbReference>
<keyword evidence="4" id="KW-0804">Transcription</keyword>
<evidence type="ECO:0000256" key="4">
    <source>
        <dbReference type="ARBA" id="ARBA00023163"/>
    </source>
</evidence>
<feature type="compositionally biased region" description="Gly residues" evidence="7">
    <location>
        <begin position="694"/>
        <end position="703"/>
    </location>
</feature>
<feature type="compositionally biased region" description="Low complexity" evidence="7">
    <location>
        <begin position="503"/>
        <end position="512"/>
    </location>
</feature>
<feature type="compositionally biased region" description="Low complexity" evidence="7">
    <location>
        <begin position="604"/>
        <end position="632"/>
    </location>
</feature>
<dbReference type="Pfam" id="PF16282">
    <property type="entry name" value="SANT_DAMP1_like"/>
    <property type="match status" value="1"/>
</dbReference>
<dbReference type="GO" id="GO:0000122">
    <property type="term" value="P:negative regulation of transcription by RNA polymerase II"/>
    <property type="evidence" value="ECO:0007669"/>
    <property type="project" value="TreeGrafter"/>
</dbReference>
<reference evidence="9" key="1">
    <citation type="submission" date="2014-11" db="EMBL/GenBank/DDBJ databases">
        <authorList>
            <person name="Otto D Thomas"/>
            <person name="Naeem Raeece"/>
        </authorList>
    </citation>
    <scope>NUCLEOTIDE SEQUENCE</scope>
</reference>
<dbReference type="VEuPathDB" id="CryptoDB:Cvel_9258"/>
<feature type="domain" description="DAMP1 SANT/Myb-like" evidence="8">
    <location>
        <begin position="115"/>
        <end position="193"/>
    </location>
</feature>
<dbReference type="GO" id="GO:0035267">
    <property type="term" value="C:NuA4 histone acetyltransferase complex"/>
    <property type="evidence" value="ECO:0007669"/>
    <property type="project" value="InterPro"/>
</dbReference>
<evidence type="ECO:0000256" key="5">
    <source>
        <dbReference type="ARBA" id="ARBA00023242"/>
    </source>
</evidence>
<dbReference type="Gene3D" id="1.10.10.60">
    <property type="entry name" value="Homeodomain-like"/>
    <property type="match status" value="1"/>
</dbReference>
<evidence type="ECO:0000256" key="1">
    <source>
        <dbReference type="ARBA" id="ARBA00004123"/>
    </source>
</evidence>
<evidence type="ECO:0000256" key="3">
    <source>
        <dbReference type="ARBA" id="ARBA00023015"/>
    </source>
</evidence>
<dbReference type="GO" id="GO:0000812">
    <property type="term" value="C:Swr1 complex"/>
    <property type="evidence" value="ECO:0007669"/>
    <property type="project" value="TreeGrafter"/>
</dbReference>
<evidence type="ECO:0000256" key="6">
    <source>
        <dbReference type="SAM" id="Coils"/>
    </source>
</evidence>
<dbReference type="GO" id="GO:0006281">
    <property type="term" value="P:DNA repair"/>
    <property type="evidence" value="ECO:0007669"/>
    <property type="project" value="InterPro"/>
</dbReference>
<dbReference type="AlphaFoldDB" id="A0A0G4HXH1"/>
<dbReference type="PhylomeDB" id="A0A0G4HXH1"/>
<gene>
    <name evidence="9" type="ORF">Cvel_9258</name>
</gene>
<dbReference type="PANTHER" id="PTHR12855">
    <property type="entry name" value="DNA METHYLTRANSFERASE 1-ASSOCIATED PROTEIN 1 FAMILY MEMBER"/>
    <property type="match status" value="1"/>
</dbReference>
<dbReference type="PANTHER" id="PTHR12855:SF10">
    <property type="entry name" value="DNA METHYLTRANSFERASE 1-ASSOCIATED PROTEIN 1"/>
    <property type="match status" value="1"/>
</dbReference>
<keyword evidence="5" id="KW-0539">Nucleus</keyword>
<protein>
    <recommendedName>
        <fullName evidence="8">dAMP1 SANT/Myb-like domain-containing protein</fullName>
    </recommendedName>
</protein>
<keyword evidence="6" id="KW-0175">Coiled coil</keyword>
<dbReference type="InterPro" id="IPR032563">
    <property type="entry name" value="DAMP1_SANT-like"/>
</dbReference>
<dbReference type="EMBL" id="CDMZ01004258">
    <property type="protein sequence ID" value="CEM49173.1"/>
    <property type="molecule type" value="Genomic_DNA"/>
</dbReference>
<evidence type="ECO:0000259" key="8">
    <source>
        <dbReference type="Pfam" id="PF16282"/>
    </source>
</evidence>
<dbReference type="GO" id="GO:0003714">
    <property type="term" value="F:transcription corepressor activity"/>
    <property type="evidence" value="ECO:0007669"/>
    <property type="project" value="TreeGrafter"/>
</dbReference>
<feature type="coiled-coil region" evidence="6">
    <location>
        <begin position="243"/>
        <end position="277"/>
    </location>
</feature>
<keyword evidence="3" id="KW-0805">Transcription regulation</keyword>
<feature type="compositionally biased region" description="Low complexity" evidence="7">
    <location>
        <begin position="547"/>
        <end position="557"/>
    </location>
</feature>
<sequence length="778" mass="85446">MRMTPIQHSMLCGPGVPSLPLSIPRPAKAQHKLITPVRKWIFKSFRHPSRKDQLRLRHWEPITDAQDPDGTASGVSAEMVETDPYGRRVHYFENPANSFRDLYKLSDRRFPMQGLKLTEAQYDHVIAVRRDGDPTWTKEETLYLFRLCEEFDLRFPIVADKWNYTPTNQSHTPPPARSIEHMKERFYYCARILLDDWYTQRSQEATEEQRVQLEAERAINPLMLCRYSAALDIERKAWIQAEVSQTEEQRRERRRALMKLRKAIEKNKQTREKKETRNFQLVLQATVRDSGEDPEKARKAQVLLDKIEEHKRKLGAEREGSQSGSTGNYLKVISAYPGIGEPKCYSMESRMQALKFVLPPSQQKVPDREGKLLTMEAISLVAGHELMNNRVNKVLAEVFNVRVKGPIVRTLKTVEAFNLLRIEIATMINLQRALLQKKEILDKKRKEVIQLRKEQQQHQYAQLVHTADGGANARTGHHFHPHTLHGAPPPSSHMYLPRPPTHTPAHPNAPHTLQRGSTGPLQHSHSYSRLPSTGSILQHSSSSQFTQLHQSQPQQYQSVTTAAAGIPPVPTGQPIPQTPGTHSSHRSEGPGSAAHRLVFSSAVQQQQQATGQQPSSRRTTAPAPTAAGAAVPFPVSSLPPQAHGQGGGAGVTAAAVASRQHMPGAAPLGSPAPPSAWPGGPQPKAVPTSAVTVGGRGAGGGGTSAPAADSLPPFARQGAADSVPPFARGAAGGGSQPPAPMGGQGQVRPPQMLAKAVPVQSGKRKRGDQNDTGQGEGG</sequence>
<name>A0A0G4HXH1_9ALVE</name>
<keyword evidence="2" id="KW-0156">Chromatin regulator</keyword>
<proteinExistence type="predicted"/>
<feature type="compositionally biased region" description="Pro residues" evidence="7">
    <location>
        <begin position="567"/>
        <end position="577"/>
    </location>
</feature>
<accession>A0A0G4HXH1</accession>
<feature type="compositionally biased region" description="Low complexity" evidence="7">
    <location>
        <begin position="651"/>
        <end position="669"/>
    </location>
</feature>
<feature type="compositionally biased region" description="Polar residues" evidence="7">
    <location>
        <begin position="514"/>
        <end position="546"/>
    </location>
</feature>
<comment type="subcellular location">
    <subcellularLocation>
        <location evidence="1">Nucleus</location>
    </subcellularLocation>
</comment>
<evidence type="ECO:0000256" key="7">
    <source>
        <dbReference type="SAM" id="MobiDB-lite"/>
    </source>
</evidence>
<feature type="compositionally biased region" description="Low complexity" evidence="7">
    <location>
        <begin position="677"/>
        <end position="693"/>
    </location>
</feature>
<feature type="region of interest" description="Disordered" evidence="7">
    <location>
        <begin position="470"/>
        <end position="778"/>
    </location>
</feature>
<feature type="compositionally biased region" description="Pro residues" evidence="7">
    <location>
        <begin position="487"/>
        <end position="502"/>
    </location>
</feature>
<feature type="coiled-coil region" evidence="6">
    <location>
        <begin position="427"/>
        <end position="454"/>
    </location>
</feature>